<name>A0A9R1WF25_LACSA</name>
<proteinExistence type="predicted"/>
<protein>
    <submittedName>
        <fullName evidence="2">Uncharacterized protein</fullName>
    </submittedName>
</protein>
<reference evidence="2 3" key="1">
    <citation type="journal article" date="2017" name="Nat. Commun.">
        <title>Genome assembly with in vitro proximity ligation data and whole-genome triplication in lettuce.</title>
        <authorList>
            <person name="Reyes-Chin-Wo S."/>
            <person name="Wang Z."/>
            <person name="Yang X."/>
            <person name="Kozik A."/>
            <person name="Arikit S."/>
            <person name="Song C."/>
            <person name="Xia L."/>
            <person name="Froenicke L."/>
            <person name="Lavelle D.O."/>
            <person name="Truco M.J."/>
            <person name="Xia R."/>
            <person name="Zhu S."/>
            <person name="Xu C."/>
            <person name="Xu H."/>
            <person name="Xu X."/>
            <person name="Cox K."/>
            <person name="Korf I."/>
            <person name="Meyers B.C."/>
            <person name="Michelmore R.W."/>
        </authorList>
    </citation>
    <scope>NUCLEOTIDE SEQUENCE [LARGE SCALE GENOMIC DNA]</scope>
    <source>
        <strain evidence="3">cv. Salinas</strain>
        <tissue evidence="2">Seedlings</tissue>
    </source>
</reference>
<evidence type="ECO:0000313" key="2">
    <source>
        <dbReference type="EMBL" id="KAJ0224030.1"/>
    </source>
</evidence>
<gene>
    <name evidence="2" type="ORF">LSAT_V11C200072180</name>
</gene>
<sequence length="350" mass="39249">MKKPTLIPAEGSLDRIQTIYSIDTNLQLVLVQVMDALEIMDYDKLEIINKGLIVVMHQSSNEGAYNSELNNKSVQGYNKEEKKVLNLDVNESCSNAHETMITLSSAFEDLSDDNVSKGKCLMAQIVKSHVDASNNSIGTLDVDLSQASTDLKSDWDSTSVYQIPDQCEKILGGDIEGVVSLIKKVETKQTYYNVDYLEKDFRIRFHSVRNSEPGDQSKSSILDDSSISPVPRDKVSSKHTIDGIPWSITNARIFNTNDQSSSDLEVKKKPKYGVKGKNPGTRFCYRCGDASHKESLKTSLLLELPNKMALLKEEIELLLKLEELWPLKLVFLYHVGLKMSTQRVVPIMIP</sequence>
<feature type="compositionally biased region" description="Low complexity" evidence="1">
    <location>
        <begin position="217"/>
        <end position="228"/>
    </location>
</feature>
<accession>A0A9R1WF25</accession>
<evidence type="ECO:0000313" key="3">
    <source>
        <dbReference type="Proteomes" id="UP000235145"/>
    </source>
</evidence>
<dbReference type="AlphaFoldDB" id="A0A9R1WF25"/>
<organism evidence="2 3">
    <name type="scientific">Lactuca sativa</name>
    <name type="common">Garden lettuce</name>
    <dbReference type="NCBI Taxonomy" id="4236"/>
    <lineage>
        <taxon>Eukaryota</taxon>
        <taxon>Viridiplantae</taxon>
        <taxon>Streptophyta</taxon>
        <taxon>Embryophyta</taxon>
        <taxon>Tracheophyta</taxon>
        <taxon>Spermatophyta</taxon>
        <taxon>Magnoliopsida</taxon>
        <taxon>eudicotyledons</taxon>
        <taxon>Gunneridae</taxon>
        <taxon>Pentapetalae</taxon>
        <taxon>asterids</taxon>
        <taxon>campanulids</taxon>
        <taxon>Asterales</taxon>
        <taxon>Asteraceae</taxon>
        <taxon>Cichorioideae</taxon>
        <taxon>Cichorieae</taxon>
        <taxon>Lactucinae</taxon>
        <taxon>Lactuca</taxon>
    </lineage>
</organism>
<dbReference type="Proteomes" id="UP000235145">
    <property type="component" value="Unassembled WGS sequence"/>
</dbReference>
<evidence type="ECO:0000256" key="1">
    <source>
        <dbReference type="SAM" id="MobiDB-lite"/>
    </source>
</evidence>
<comment type="caution">
    <text evidence="2">The sequence shown here is derived from an EMBL/GenBank/DDBJ whole genome shotgun (WGS) entry which is preliminary data.</text>
</comment>
<feature type="region of interest" description="Disordered" evidence="1">
    <location>
        <begin position="209"/>
        <end position="238"/>
    </location>
</feature>
<dbReference type="EMBL" id="NBSK02000002">
    <property type="protein sequence ID" value="KAJ0224030.1"/>
    <property type="molecule type" value="Genomic_DNA"/>
</dbReference>
<keyword evidence="3" id="KW-1185">Reference proteome</keyword>